<keyword evidence="2" id="KW-1185">Reference proteome</keyword>
<accession>A0A8K1DA83</accession>
<dbReference type="Proteomes" id="UP000796761">
    <property type="component" value="Unassembled WGS sequence"/>
</dbReference>
<protein>
    <submittedName>
        <fullName evidence="1">Uncharacterized protein</fullName>
    </submittedName>
</protein>
<name>A0A8K1DA83_9PASS</name>
<comment type="caution">
    <text evidence="1">The sequence shown here is derived from an EMBL/GenBank/DDBJ whole genome shotgun (WGS) entry which is preliminary data.</text>
</comment>
<evidence type="ECO:0000313" key="1">
    <source>
        <dbReference type="EMBL" id="TRZ08150.1"/>
    </source>
</evidence>
<proteinExistence type="predicted"/>
<dbReference type="EMBL" id="SWJQ01001469">
    <property type="protein sequence ID" value="TRZ08150.1"/>
    <property type="molecule type" value="Genomic_DNA"/>
</dbReference>
<sequence>MTPDSSKWIKLEITWGILKRLQQRAEMLMHGVGAAPTPENTFLAYLAIVDSNSTVRSQFCFLIIIPVVTAEKLDHGWRESEDSFQVESGAKEISREKLWIEIRCTADTLDKHRLKNYLGYQGNL</sequence>
<dbReference type="OrthoDB" id="10516686at2759"/>
<gene>
    <name evidence="1" type="ORF">HGM15179_018960</name>
</gene>
<reference evidence="1" key="1">
    <citation type="submission" date="2019-04" db="EMBL/GenBank/DDBJ databases">
        <title>Genome assembly of Zosterops borbonicus 15179.</title>
        <authorList>
            <person name="Leroy T."/>
            <person name="Anselmetti Y."/>
            <person name="Tilak M.-K."/>
            <person name="Nabholz B."/>
        </authorList>
    </citation>
    <scope>NUCLEOTIDE SEQUENCE</scope>
    <source>
        <strain evidence="1">HGM_15179</strain>
        <tissue evidence="1">Muscle</tissue>
    </source>
</reference>
<organism evidence="1 2">
    <name type="scientific">Zosterops borbonicus</name>
    <dbReference type="NCBI Taxonomy" id="364589"/>
    <lineage>
        <taxon>Eukaryota</taxon>
        <taxon>Metazoa</taxon>
        <taxon>Chordata</taxon>
        <taxon>Craniata</taxon>
        <taxon>Vertebrata</taxon>
        <taxon>Euteleostomi</taxon>
        <taxon>Archelosauria</taxon>
        <taxon>Archosauria</taxon>
        <taxon>Dinosauria</taxon>
        <taxon>Saurischia</taxon>
        <taxon>Theropoda</taxon>
        <taxon>Coelurosauria</taxon>
        <taxon>Aves</taxon>
        <taxon>Neognathae</taxon>
        <taxon>Neoaves</taxon>
        <taxon>Telluraves</taxon>
        <taxon>Australaves</taxon>
        <taxon>Passeriformes</taxon>
        <taxon>Sylvioidea</taxon>
        <taxon>Zosteropidae</taxon>
        <taxon>Zosterops</taxon>
    </lineage>
</organism>
<dbReference type="AlphaFoldDB" id="A0A8K1DA83"/>
<evidence type="ECO:0000313" key="2">
    <source>
        <dbReference type="Proteomes" id="UP000796761"/>
    </source>
</evidence>